<dbReference type="InterPro" id="IPR006101">
    <property type="entry name" value="Glyco_hydro_2"/>
</dbReference>
<dbReference type="PANTHER" id="PTHR46323:SF2">
    <property type="entry name" value="BETA-GALACTOSIDASE"/>
    <property type="match status" value="1"/>
</dbReference>
<dbReference type="SUPFAM" id="SSF49785">
    <property type="entry name" value="Galactose-binding domain-like"/>
    <property type="match status" value="1"/>
</dbReference>
<evidence type="ECO:0000256" key="3">
    <source>
        <dbReference type="ARBA" id="ARBA00012756"/>
    </source>
</evidence>
<evidence type="ECO:0000256" key="5">
    <source>
        <dbReference type="ARBA" id="ARBA00023295"/>
    </source>
</evidence>
<dbReference type="Gene3D" id="3.20.20.80">
    <property type="entry name" value="Glycosidases"/>
    <property type="match status" value="1"/>
</dbReference>
<dbReference type="Proteomes" id="UP000595220">
    <property type="component" value="Chromosome"/>
</dbReference>
<dbReference type="InterPro" id="IPR006102">
    <property type="entry name" value="Ig-like_GH2"/>
</dbReference>
<dbReference type="SUPFAM" id="SSF49303">
    <property type="entry name" value="beta-Galactosidase/glucuronidase domain"/>
    <property type="match status" value="1"/>
</dbReference>
<name>A0AAP9Y6M9_9ACTO</name>
<dbReference type="Pfam" id="PF02929">
    <property type="entry name" value="Bgal_small_N"/>
    <property type="match status" value="1"/>
</dbReference>
<dbReference type="SMART" id="SM01038">
    <property type="entry name" value="Bgal_small_N"/>
    <property type="match status" value="1"/>
</dbReference>
<organism evidence="9 10">
    <name type="scientific">Schaalia meyeri</name>
    <dbReference type="NCBI Taxonomy" id="52773"/>
    <lineage>
        <taxon>Bacteria</taxon>
        <taxon>Bacillati</taxon>
        <taxon>Actinomycetota</taxon>
        <taxon>Actinomycetes</taxon>
        <taxon>Actinomycetales</taxon>
        <taxon>Actinomycetaceae</taxon>
        <taxon>Schaalia</taxon>
    </lineage>
</organism>
<dbReference type="GO" id="GO:0004565">
    <property type="term" value="F:beta-galactosidase activity"/>
    <property type="evidence" value="ECO:0007669"/>
    <property type="project" value="UniProtKB-EC"/>
</dbReference>
<dbReference type="Pfam" id="PF02836">
    <property type="entry name" value="Glyco_hydro_2_C"/>
    <property type="match status" value="1"/>
</dbReference>
<evidence type="ECO:0000313" key="10">
    <source>
        <dbReference type="Proteomes" id="UP000595220"/>
    </source>
</evidence>
<dbReference type="InterPro" id="IPR036156">
    <property type="entry name" value="Beta-gal/glucu_dom_sf"/>
</dbReference>
<dbReference type="InterPro" id="IPR006103">
    <property type="entry name" value="Glyco_hydro_2_cat"/>
</dbReference>
<evidence type="ECO:0000256" key="6">
    <source>
        <dbReference type="ARBA" id="ARBA00032230"/>
    </source>
</evidence>
<keyword evidence="4 7" id="KW-0378">Hydrolase</keyword>
<protein>
    <recommendedName>
        <fullName evidence="3 7">Beta-galactosidase</fullName>
        <ecNumber evidence="3 7">3.2.1.23</ecNumber>
    </recommendedName>
    <alternativeName>
        <fullName evidence="6 7">Lactase</fullName>
    </alternativeName>
</protein>
<dbReference type="PRINTS" id="PR00132">
    <property type="entry name" value="GLHYDRLASE2"/>
</dbReference>
<dbReference type="InterPro" id="IPR011013">
    <property type="entry name" value="Gal_mutarotase_sf_dom"/>
</dbReference>
<evidence type="ECO:0000259" key="8">
    <source>
        <dbReference type="SMART" id="SM01038"/>
    </source>
</evidence>
<dbReference type="InterPro" id="IPR050347">
    <property type="entry name" value="Bact_Beta-galactosidase"/>
</dbReference>
<dbReference type="Gene3D" id="2.70.98.10">
    <property type="match status" value="1"/>
</dbReference>
<sequence>MMIPSYAPGAGALLPPRAHLADDPGVLSLDGTWNFAYHRTDPDPFVNVEQPWDEPDLTPEADHIDVPSHWVLRGEGRFGRPAYTNVDFPFPVDPPFPPDANPVGDYRRDFELPEAWRGGIVALRFDGVESQASVWVNGTWVGMARGSRLAHEFDVTKVVRPGTNTLTVRVHQFSPGSYLEDQDQWWLPGIFRSVSLRHLAPGTLEDLWVDTDYAAGTGYVTIEARVRGALDEFVSAYLTIEGLGVRACTLRRGADGRYRSDRLEAGAVRPWSADDPALYDARVVVEGKEGLAGGERSLRIGFRRVAIAGGILRANGEPLTLNGVNRHEVRADEGRVFDEEWARADLALMKSMGVNAIRTSHYPPHPRLLDLADEIGLWVMLEGDIETHGFEGTGEWIDNPSDDPRWADAYLDRTARAFERDKNHPSIFCWSLGNESGTGANLVACARWLRERTRGEAIIHYESDHAMEYADIYSRMYPTLEEVAAVLDDSDPHAPVAVPTHVAARVDNAARERIRRAPYLLCEYLHAMGTGPGGVAGYAAQMSHPRHAGGFVWEWRDHALWRTLGDGRRALSYGGDFGEEVHDGNFVCDGLIDARSRPYAGTWAWVAAFAPDAPALAQTLADQGAKDEEERLRALAQAPILPAECEDGVCPYALDSRGRVVRIGDLPVSVELSVFRAPTDNDCGRGPVDYWGIGEEDLGELGVGRGEHGTSHAMRWERARLHLLRRRLVSIAGDERSQCVVERWAPPAAQFGLTLTWEFKPVRVGERGVLGLSASARVRPFGAWPERVPRLGVRIRLQGSSWEASWLGDTLIGYPDMRVPGARGFGHANVGDLWDVCVRPQEGGHRPDLEALRLRGEAGDVLVLPGSPLGWSACPWNERELAGASHWEELPDSDRLFLWLDAFQDGIGTRSCGPDARPEWGARMRETDMTFVIAQIRGDFTPEC</sequence>
<evidence type="ECO:0000313" key="9">
    <source>
        <dbReference type="EMBL" id="QQC43339.1"/>
    </source>
</evidence>
<dbReference type="InterPro" id="IPR004199">
    <property type="entry name" value="B-gal_small/dom_5"/>
</dbReference>
<evidence type="ECO:0000256" key="4">
    <source>
        <dbReference type="ARBA" id="ARBA00022801"/>
    </source>
</evidence>
<evidence type="ECO:0000256" key="7">
    <source>
        <dbReference type="RuleBase" id="RU361154"/>
    </source>
</evidence>
<dbReference type="AlphaFoldDB" id="A0AAP9Y6M9"/>
<dbReference type="Gene3D" id="2.60.120.260">
    <property type="entry name" value="Galactose-binding domain-like"/>
    <property type="match status" value="1"/>
</dbReference>
<feature type="domain" description="Beta galactosidase small chain/" evidence="8">
    <location>
        <begin position="648"/>
        <end position="934"/>
    </location>
</feature>
<keyword evidence="10" id="KW-1185">Reference proteome</keyword>
<dbReference type="InterPro" id="IPR008979">
    <property type="entry name" value="Galactose-bd-like_sf"/>
</dbReference>
<dbReference type="Gene3D" id="2.60.40.10">
    <property type="entry name" value="Immunoglobulins"/>
    <property type="match status" value="1"/>
</dbReference>
<evidence type="ECO:0000256" key="2">
    <source>
        <dbReference type="ARBA" id="ARBA00007401"/>
    </source>
</evidence>
<dbReference type="SUPFAM" id="SSF51445">
    <property type="entry name" value="(Trans)glycosidases"/>
    <property type="match status" value="1"/>
</dbReference>
<comment type="similarity">
    <text evidence="2 7">Belongs to the glycosyl hydrolase 2 family.</text>
</comment>
<dbReference type="Pfam" id="PF00703">
    <property type="entry name" value="Glyco_hydro_2"/>
    <property type="match status" value="1"/>
</dbReference>
<dbReference type="PROSITE" id="PS00719">
    <property type="entry name" value="GLYCOSYL_HYDROL_F2_1"/>
    <property type="match status" value="1"/>
</dbReference>
<proteinExistence type="inferred from homology"/>
<keyword evidence="5 7" id="KW-0326">Glycosidase</keyword>
<dbReference type="GO" id="GO:0030246">
    <property type="term" value="F:carbohydrate binding"/>
    <property type="evidence" value="ECO:0007669"/>
    <property type="project" value="InterPro"/>
</dbReference>
<reference evidence="9 10" key="1">
    <citation type="submission" date="2020-12" db="EMBL/GenBank/DDBJ databases">
        <title>FDA dAtabase for Regulatory Grade micrObial Sequences (FDA-ARGOS): Supporting development and validation of Infectious Disease Dx tests.</title>
        <authorList>
            <person name="Sproer C."/>
            <person name="Gronow S."/>
            <person name="Severitt S."/>
            <person name="Schroder I."/>
            <person name="Tallon L."/>
            <person name="Sadzewicz L."/>
            <person name="Zhao X."/>
            <person name="Boylan J."/>
            <person name="Ott S."/>
            <person name="Bowen H."/>
            <person name="Vavikolanu K."/>
            <person name="Mehta A."/>
            <person name="Aluvathingal J."/>
            <person name="Nadendla S."/>
            <person name="Lowell S."/>
            <person name="Myers T."/>
            <person name="Yan Y."/>
            <person name="Sichtig H."/>
        </authorList>
    </citation>
    <scope>NUCLEOTIDE SEQUENCE [LARGE SCALE GENOMIC DNA]</scope>
    <source>
        <strain evidence="9 10">FDAARGOS_985</strain>
    </source>
</reference>
<dbReference type="GO" id="GO:0005990">
    <property type="term" value="P:lactose catabolic process"/>
    <property type="evidence" value="ECO:0007669"/>
    <property type="project" value="TreeGrafter"/>
</dbReference>
<dbReference type="InterPro" id="IPR006104">
    <property type="entry name" value="Glyco_hydro_2_N"/>
</dbReference>
<dbReference type="PANTHER" id="PTHR46323">
    <property type="entry name" value="BETA-GALACTOSIDASE"/>
    <property type="match status" value="1"/>
</dbReference>
<dbReference type="InterPro" id="IPR017853">
    <property type="entry name" value="GH"/>
</dbReference>
<gene>
    <name evidence="9" type="ORF">I6H42_05910</name>
</gene>
<evidence type="ECO:0000256" key="1">
    <source>
        <dbReference type="ARBA" id="ARBA00001412"/>
    </source>
</evidence>
<dbReference type="KEGG" id="amy:ADJ76_00520"/>
<comment type="catalytic activity">
    <reaction evidence="1 7">
        <text>Hydrolysis of terminal non-reducing beta-D-galactose residues in beta-D-galactosides.</text>
        <dbReference type="EC" id="3.2.1.23"/>
    </reaction>
</comment>
<dbReference type="InterPro" id="IPR023230">
    <property type="entry name" value="Glyco_hydro_2_CS"/>
</dbReference>
<accession>A0AAP9Y6M9</accession>
<dbReference type="InterPro" id="IPR014718">
    <property type="entry name" value="GH-type_carb-bd"/>
</dbReference>
<dbReference type="Pfam" id="PF02837">
    <property type="entry name" value="Glyco_hydro_2_N"/>
    <property type="match status" value="1"/>
</dbReference>
<dbReference type="EC" id="3.2.1.23" evidence="3 7"/>
<dbReference type="InterPro" id="IPR013783">
    <property type="entry name" value="Ig-like_fold"/>
</dbReference>
<dbReference type="EMBL" id="CP066065">
    <property type="protein sequence ID" value="QQC43339.1"/>
    <property type="molecule type" value="Genomic_DNA"/>
</dbReference>
<dbReference type="SUPFAM" id="SSF74650">
    <property type="entry name" value="Galactose mutarotase-like"/>
    <property type="match status" value="1"/>
</dbReference>
<dbReference type="GO" id="GO:0009341">
    <property type="term" value="C:beta-galactosidase complex"/>
    <property type="evidence" value="ECO:0007669"/>
    <property type="project" value="InterPro"/>
</dbReference>
<dbReference type="RefSeq" id="WP_050695706.1">
    <property type="nucleotide sequence ID" value="NZ_CP012072.1"/>
</dbReference>